<gene>
    <name evidence="1" type="ORF">AAIA72_06900</name>
</gene>
<sequence length="249" mass="26739">MAGNKTYLDKSRLGRLLVNRGYVTEAQLEEALQIQRDQGLRLGEVLVGLGYVTEKALQRTLKHQSRYRYAAAFVAMVATPLQPLVAFGATATQAVPVNPSVSLKLGSMRALSDEDMAEVSGQGGVAEAWQNLGAQISSAQKSALEKQAKGEEPEALDGVKTLTALGKLLFPVSQFLEADTSIEGVTWDPARAKPLFNADGSMNVNLPTRIESMHFDNIRVAGSTGPTMGSIAFEGIQFHDNASIVIRAH</sequence>
<name>A0AB39UZ90_9GAMM</name>
<accession>A0AB39UZ90</accession>
<dbReference type="EMBL" id="CP154858">
    <property type="protein sequence ID" value="XDT73689.1"/>
    <property type="molecule type" value="Genomic_DNA"/>
</dbReference>
<proteinExistence type="predicted"/>
<protein>
    <submittedName>
        <fullName evidence="1">Type II secretion protein ATPase</fullName>
    </submittedName>
</protein>
<evidence type="ECO:0000313" key="1">
    <source>
        <dbReference type="EMBL" id="XDT73689.1"/>
    </source>
</evidence>
<dbReference type="InterPro" id="IPR037257">
    <property type="entry name" value="T2SS_E_N_sf"/>
</dbReference>
<dbReference type="SUPFAM" id="SSF160246">
    <property type="entry name" value="EspE N-terminal domain-like"/>
    <property type="match status" value="1"/>
</dbReference>
<dbReference type="KEGG" id="tcd:AAIA72_06900"/>
<dbReference type="AlphaFoldDB" id="A0AB39UZ90"/>
<organism evidence="1">
    <name type="scientific">Thermohahella caldifontis</name>
    <dbReference type="NCBI Taxonomy" id="3142973"/>
    <lineage>
        <taxon>Bacteria</taxon>
        <taxon>Pseudomonadati</taxon>
        <taxon>Pseudomonadota</taxon>
        <taxon>Gammaproteobacteria</taxon>
        <taxon>Oceanospirillales</taxon>
        <taxon>Hahellaceae</taxon>
        <taxon>Thermohahella</taxon>
    </lineage>
</organism>
<reference evidence="1" key="1">
    <citation type="submission" date="2024-05" db="EMBL/GenBank/DDBJ databases">
        <title>Genome sequencing of novel strain.</title>
        <authorList>
            <person name="Ganbat D."/>
            <person name="Ganbat S."/>
            <person name="Lee S.-J."/>
        </authorList>
    </citation>
    <scope>NUCLEOTIDE SEQUENCE</scope>
    <source>
        <strain evidence="1">SMD15-11</strain>
    </source>
</reference>
<dbReference type="Gene3D" id="1.10.40.70">
    <property type="match status" value="1"/>
</dbReference>
<dbReference type="RefSeq" id="WP_369602672.1">
    <property type="nucleotide sequence ID" value="NZ_CP154858.1"/>
</dbReference>